<dbReference type="EMBL" id="QPJC01000003">
    <property type="protein sequence ID" value="RCW45155.1"/>
    <property type="molecule type" value="Genomic_DNA"/>
</dbReference>
<feature type="region of interest" description="Disordered" evidence="1">
    <location>
        <begin position="1"/>
        <end position="41"/>
    </location>
</feature>
<keyword evidence="3" id="KW-1185">Reference proteome</keyword>
<feature type="compositionally biased region" description="Basic and acidic residues" evidence="1">
    <location>
        <begin position="1"/>
        <end position="21"/>
    </location>
</feature>
<accession>A0A368VTS3</accession>
<dbReference type="RefSeq" id="WP_114452284.1">
    <property type="nucleotide sequence ID" value="NZ_QPJC01000003.1"/>
</dbReference>
<reference evidence="2 3" key="1">
    <citation type="submission" date="2018-07" db="EMBL/GenBank/DDBJ databases">
        <title>Genomic Encyclopedia of Type Strains, Phase III (KMG-III): the genomes of soil and plant-associated and newly described type strains.</title>
        <authorList>
            <person name="Whitman W."/>
        </authorList>
    </citation>
    <scope>NUCLEOTIDE SEQUENCE [LARGE SCALE GENOMIC DNA]</scope>
    <source>
        <strain evidence="2 3">CECT 8575</strain>
    </source>
</reference>
<gene>
    <name evidence="2" type="ORF">DFQ14_103119</name>
</gene>
<evidence type="ECO:0000313" key="2">
    <source>
        <dbReference type="EMBL" id="RCW45155.1"/>
    </source>
</evidence>
<evidence type="ECO:0008006" key="4">
    <source>
        <dbReference type="Google" id="ProtNLM"/>
    </source>
</evidence>
<evidence type="ECO:0000313" key="3">
    <source>
        <dbReference type="Proteomes" id="UP000253495"/>
    </source>
</evidence>
<proteinExistence type="predicted"/>
<comment type="caution">
    <text evidence="2">The sequence shown here is derived from an EMBL/GenBank/DDBJ whole genome shotgun (WGS) entry which is preliminary data.</text>
</comment>
<dbReference type="Proteomes" id="UP000253495">
    <property type="component" value="Unassembled WGS sequence"/>
</dbReference>
<organism evidence="2 3">
    <name type="scientific">Halopolyspora algeriensis</name>
    <dbReference type="NCBI Taxonomy" id="1500506"/>
    <lineage>
        <taxon>Bacteria</taxon>
        <taxon>Bacillati</taxon>
        <taxon>Actinomycetota</taxon>
        <taxon>Actinomycetes</taxon>
        <taxon>Actinomycetes incertae sedis</taxon>
        <taxon>Halopolyspora</taxon>
    </lineage>
</organism>
<sequence length="88" mass="10279">MTKRLDEATERAARADARALEAEAEATGPYPPDTRVTRPNRPSRMFNLRLTEEQFTELQELAREHHLPMSTMARSWLLERLDQERRAS</sequence>
<protein>
    <recommendedName>
        <fullName evidence="4">Ribbon-helix-helix CopG family protein</fullName>
    </recommendedName>
</protein>
<dbReference type="AlphaFoldDB" id="A0A368VTS3"/>
<evidence type="ECO:0000256" key="1">
    <source>
        <dbReference type="SAM" id="MobiDB-lite"/>
    </source>
</evidence>
<name>A0A368VTS3_9ACTN</name>